<proteinExistence type="predicted"/>
<keyword evidence="3" id="KW-1185">Reference proteome</keyword>
<evidence type="ECO:0008006" key="4">
    <source>
        <dbReference type="Google" id="ProtNLM"/>
    </source>
</evidence>
<sequence>MPAPTDSPPSAKHGRRRGPSPLRGRQQCADRSCRRLARPGELYCPDHPQLILDPATRLRGSKRLGRTEPRLYTPPLRPLTRETTRGFEVIEFAELIGEPLLPWQQWLVKHALELNEDGTYRFRTVLVLVARQNGKSSLKRIVSLWRLYMDSARLVLGVAQDVSLAREQWNYCQDTIHASPDLEAEFDVARNVNGDEWFRLTKSAGGGRYKIAASNRKAGRGLSIDELNIDELREQRNWAAWSALSKTTMARAYSQIWAMSNAGDDESVVLNQLREAALAGRDPSLGLSLGLFEWSGPDGCELDDWDALAQANPALGYTISEGAIFAALGTDPPDVFRTEVLCQKVDQLDGAIDLARWNANADPSGGMPTDGLVACFEVDEDGQHATLGVAAHLGDGRVRGAIRKSWPSAAAARAELADVLDDLAPTAVAWFPSGPSAEFAPILRPAGMIKMKGRHLHRGREYVELTGLKVSEACMGLAGLTKAGQLIHPADPLLDAHITGSKKLPTGDGWRFVRRGAGHVSAAYAMAGAAHVALTLPPIARPNIRMAS</sequence>
<organism evidence="2 3">
    <name type="scientific">Jiangella alkaliphila</name>
    <dbReference type="NCBI Taxonomy" id="419479"/>
    <lineage>
        <taxon>Bacteria</taxon>
        <taxon>Bacillati</taxon>
        <taxon>Actinomycetota</taxon>
        <taxon>Actinomycetes</taxon>
        <taxon>Jiangellales</taxon>
        <taxon>Jiangellaceae</taxon>
        <taxon>Jiangella</taxon>
    </lineage>
</organism>
<protein>
    <recommendedName>
        <fullName evidence="4">Terminase</fullName>
    </recommendedName>
</protein>
<gene>
    <name evidence="2" type="ORF">SAMN04488563_1650</name>
</gene>
<dbReference type="EMBL" id="LT629791">
    <property type="protein sequence ID" value="SDU42467.1"/>
    <property type="molecule type" value="Genomic_DNA"/>
</dbReference>
<accession>A0A1H2IEB9</accession>
<name>A0A1H2IEB9_9ACTN</name>
<dbReference type="Gene3D" id="3.40.50.300">
    <property type="entry name" value="P-loop containing nucleotide triphosphate hydrolases"/>
    <property type="match status" value="1"/>
</dbReference>
<feature type="region of interest" description="Disordered" evidence="1">
    <location>
        <begin position="1"/>
        <end position="30"/>
    </location>
</feature>
<evidence type="ECO:0000313" key="3">
    <source>
        <dbReference type="Proteomes" id="UP000182977"/>
    </source>
</evidence>
<evidence type="ECO:0000256" key="1">
    <source>
        <dbReference type="SAM" id="MobiDB-lite"/>
    </source>
</evidence>
<dbReference type="AlphaFoldDB" id="A0A1H2IEB9"/>
<dbReference type="Proteomes" id="UP000182977">
    <property type="component" value="Chromosome I"/>
</dbReference>
<dbReference type="RefSeq" id="WP_052762888.1">
    <property type="nucleotide sequence ID" value="NZ_LBMC01000040.1"/>
</dbReference>
<dbReference type="STRING" id="419479.SAMN04488563_1650"/>
<reference evidence="3" key="1">
    <citation type="submission" date="2016-10" db="EMBL/GenBank/DDBJ databases">
        <authorList>
            <person name="Varghese N."/>
            <person name="Submissions S."/>
        </authorList>
    </citation>
    <scope>NUCLEOTIDE SEQUENCE [LARGE SCALE GENOMIC DNA]</scope>
    <source>
        <strain evidence="3">DSM 45079</strain>
    </source>
</reference>
<dbReference type="InterPro" id="IPR027417">
    <property type="entry name" value="P-loop_NTPase"/>
</dbReference>
<evidence type="ECO:0000313" key="2">
    <source>
        <dbReference type="EMBL" id="SDU42467.1"/>
    </source>
</evidence>
<dbReference type="OrthoDB" id="3188010at2"/>